<keyword evidence="1" id="KW-0732">Signal</keyword>
<keyword evidence="3" id="KW-1185">Reference proteome</keyword>
<proteinExistence type="predicted"/>
<protein>
    <submittedName>
        <fullName evidence="2">Zn-dependent hydrolases of the beta-lactamase fold-like protein</fullName>
    </submittedName>
</protein>
<dbReference type="InterPro" id="IPR036866">
    <property type="entry name" value="RibonucZ/Hydroxyglut_hydro"/>
</dbReference>
<dbReference type="RefSeq" id="WP_036484144.1">
    <property type="nucleotide sequence ID" value="NZ_JMQM01000001.1"/>
</dbReference>
<dbReference type="GO" id="GO:0016787">
    <property type="term" value="F:hydrolase activity"/>
    <property type="evidence" value="ECO:0007669"/>
    <property type="project" value="UniProtKB-KW"/>
</dbReference>
<dbReference type="Gene3D" id="3.60.15.10">
    <property type="entry name" value="Ribonuclease Z/Hydroxyacylglutathione hydrolase-like"/>
    <property type="match status" value="1"/>
</dbReference>
<dbReference type="PANTHER" id="PTHR43546:SF3">
    <property type="entry name" value="UPF0173 METAL-DEPENDENT HYDROLASE MJ1163"/>
    <property type="match status" value="1"/>
</dbReference>
<dbReference type="PATRIC" id="fig|472175.3.peg.1312"/>
<dbReference type="SUPFAM" id="SSF56281">
    <property type="entry name" value="Metallo-hydrolase/oxidoreductase"/>
    <property type="match status" value="1"/>
</dbReference>
<evidence type="ECO:0000313" key="3">
    <source>
        <dbReference type="Proteomes" id="UP000053675"/>
    </source>
</evidence>
<dbReference type="Proteomes" id="UP000053675">
    <property type="component" value="Unassembled WGS sequence"/>
</dbReference>
<dbReference type="AlphaFoldDB" id="A0A084UBD2"/>
<dbReference type="Pfam" id="PF13483">
    <property type="entry name" value="Lactamase_B_3"/>
    <property type="match status" value="1"/>
</dbReference>
<dbReference type="STRING" id="472175.EL18_01299"/>
<dbReference type="InterPro" id="IPR050114">
    <property type="entry name" value="UPF0173_UPF0282_UlaG_hydrolase"/>
</dbReference>
<organism evidence="2 3">
    <name type="scientific">Nitratireductor basaltis</name>
    <dbReference type="NCBI Taxonomy" id="472175"/>
    <lineage>
        <taxon>Bacteria</taxon>
        <taxon>Pseudomonadati</taxon>
        <taxon>Pseudomonadota</taxon>
        <taxon>Alphaproteobacteria</taxon>
        <taxon>Hyphomicrobiales</taxon>
        <taxon>Phyllobacteriaceae</taxon>
        <taxon>Nitratireductor</taxon>
    </lineage>
</organism>
<comment type="caution">
    <text evidence="2">The sequence shown here is derived from an EMBL/GenBank/DDBJ whole genome shotgun (WGS) entry which is preliminary data.</text>
</comment>
<sequence>MKLNRRHTIALGVSALAAAKLGFPSIAAAQTDGGDAYALETGQVIIHPVSHASFVMELPDRVIYVDPVGGAASYEGMPEADLILITHEHGDHYDAETLNAIVGENTKLITNPAVFEMLGEDLKSRASSMANGDSQDVDGIQIEAIPAYNTTEDRLQYHPQGRDNGYVLTTGGKRIYIAGDTEDIPEMRALEDIYIAFVPMNLPYTMTVDQAASAVAEFEPEHVYPYHYRDSDVEAFAEQVAASNASTKVVMGGWYEKA</sequence>
<reference evidence="2 3" key="1">
    <citation type="submission" date="2014-05" db="EMBL/GenBank/DDBJ databases">
        <title>Draft Genome Sequence of Nitratireductor basaltis Strain UMTGB225, A Marine Bacterium Isolated from Green Barrel Tunicate.</title>
        <authorList>
            <person name="Gan H.Y."/>
        </authorList>
    </citation>
    <scope>NUCLEOTIDE SEQUENCE [LARGE SCALE GENOMIC DNA]</scope>
    <source>
        <strain evidence="2 3">UMTGB225</strain>
    </source>
</reference>
<gene>
    <name evidence="2" type="ORF">EL18_01299</name>
</gene>
<dbReference type="eggNOG" id="COG2220">
    <property type="taxonomic scope" value="Bacteria"/>
</dbReference>
<evidence type="ECO:0000256" key="1">
    <source>
        <dbReference type="SAM" id="SignalP"/>
    </source>
</evidence>
<dbReference type="EMBL" id="JMQM01000001">
    <property type="protein sequence ID" value="KFB10268.1"/>
    <property type="molecule type" value="Genomic_DNA"/>
</dbReference>
<feature type="chain" id="PRO_5001783038" evidence="1">
    <location>
        <begin position="30"/>
        <end position="258"/>
    </location>
</feature>
<keyword evidence="2" id="KW-0378">Hydrolase</keyword>
<accession>A0A084UBD2</accession>
<dbReference type="OrthoDB" id="9805728at2"/>
<dbReference type="PANTHER" id="PTHR43546">
    <property type="entry name" value="UPF0173 METAL-DEPENDENT HYDROLASE MJ1163-RELATED"/>
    <property type="match status" value="1"/>
</dbReference>
<evidence type="ECO:0000313" key="2">
    <source>
        <dbReference type="EMBL" id="KFB10268.1"/>
    </source>
</evidence>
<feature type="signal peptide" evidence="1">
    <location>
        <begin position="1"/>
        <end position="29"/>
    </location>
</feature>
<name>A0A084UBD2_9HYPH</name>